<evidence type="ECO:0008006" key="3">
    <source>
        <dbReference type="Google" id="ProtNLM"/>
    </source>
</evidence>
<organism evidence="1 2">
    <name type="scientific">Sphaerisporangium aureirubrum</name>
    <dbReference type="NCBI Taxonomy" id="1544736"/>
    <lineage>
        <taxon>Bacteria</taxon>
        <taxon>Bacillati</taxon>
        <taxon>Actinomycetota</taxon>
        <taxon>Actinomycetes</taxon>
        <taxon>Streptosporangiales</taxon>
        <taxon>Streptosporangiaceae</taxon>
        <taxon>Sphaerisporangium</taxon>
    </lineage>
</organism>
<keyword evidence="2" id="KW-1185">Reference proteome</keyword>
<gene>
    <name evidence="1" type="ORF">ACFP1K_30480</name>
</gene>
<dbReference type="RefSeq" id="WP_380759759.1">
    <property type="nucleotide sequence ID" value="NZ_JBHSRF010000064.1"/>
</dbReference>
<protein>
    <recommendedName>
        <fullName evidence="3">XRE family transcriptional regulator</fullName>
    </recommendedName>
</protein>
<name>A0ABW1NQA1_9ACTN</name>
<sequence>MTGEGYRVLLGARRRGDMLRAKGFTYDQIADVLALDHDVSPLRLYRFAHGRTVSDVVNAFNDLDPAGAASLRDARLYDYELHPSAGRKPPVRALTTLARIYQTTARNLVTDTDYGTYAPLDRQALDQTDFRHRDVHHRRPPVADPSCVSMEKAAVPWAVQTREAPRGLQPEECADLLRALGAEEADVKRRDLLVELALTLGGIPALALLRHLTPEEEARLVRAGRAEGRVDAPAVATIEKLTAQCRRMDDTIGPKSVLPVVEGQRNLVTRLLRRESLLPALRDRLISVYAELSQLSGYLYYDLANYNAAAGRFEDALSAGMEIGDATLLAYVHHWLSDMAGFRGRPTQALDHAFAAQGWARRSSSHLLRARTNLAESWALALDRRSTASLRLLDTARSAAQKPSAADPPYLYWITEASAMGGTMACFCLNALRLPDATIATVTAQLNGLSRNAYSRTHAFGLIHYADALIQKREIPEAATKLTEATTVMAVHSSARLVHSLRTARRRLQPWATYAQVRNLDERLGSLGLAS</sequence>
<dbReference type="Proteomes" id="UP001596137">
    <property type="component" value="Unassembled WGS sequence"/>
</dbReference>
<evidence type="ECO:0000313" key="1">
    <source>
        <dbReference type="EMBL" id="MFC6085528.1"/>
    </source>
</evidence>
<comment type="caution">
    <text evidence="1">The sequence shown here is derived from an EMBL/GenBank/DDBJ whole genome shotgun (WGS) entry which is preliminary data.</text>
</comment>
<reference evidence="2" key="1">
    <citation type="journal article" date="2019" name="Int. J. Syst. Evol. Microbiol.">
        <title>The Global Catalogue of Microorganisms (GCM) 10K type strain sequencing project: providing services to taxonomists for standard genome sequencing and annotation.</title>
        <authorList>
            <consortium name="The Broad Institute Genomics Platform"/>
            <consortium name="The Broad Institute Genome Sequencing Center for Infectious Disease"/>
            <person name="Wu L."/>
            <person name="Ma J."/>
        </authorList>
    </citation>
    <scope>NUCLEOTIDE SEQUENCE [LARGE SCALE GENOMIC DNA]</scope>
    <source>
        <strain evidence="2">JCM 30346</strain>
    </source>
</reference>
<evidence type="ECO:0000313" key="2">
    <source>
        <dbReference type="Proteomes" id="UP001596137"/>
    </source>
</evidence>
<proteinExistence type="predicted"/>
<accession>A0ABW1NQA1</accession>
<dbReference type="EMBL" id="JBHSRF010000064">
    <property type="protein sequence ID" value="MFC6085528.1"/>
    <property type="molecule type" value="Genomic_DNA"/>
</dbReference>